<feature type="non-terminal residue" evidence="2">
    <location>
        <position position="46"/>
    </location>
</feature>
<dbReference type="InterPro" id="IPR006199">
    <property type="entry name" value="LexA_DNA-bd_dom"/>
</dbReference>
<comment type="caution">
    <text evidence="2">The sequence shown here is derived from an EMBL/GenBank/DDBJ whole genome shotgun (WGS) entry which is preliminary data.</text>
</comment>
<dbReference type="InterPro" id="IPR036390">
    <property type="entry name" value="WH_DNA-bd_sf"/>
</dbReference>
<dbReference type="InterPro" id="IPR036388">
    <property type="entry name" value="WH-like_DNA-bd_sf"/>
</dbReference>
<organism evidence="2 3">
    <name type="scientific">Xylella fastidiosa subsp. multiplex</name>
    <dbReference type="NCBI Taxonomy" id="644357"/>
    <lineage>
        <taxon>Bacteria</taxon>
        <taxon>Pseudomonadati</taxon>
        <taxon>Pseudomonadota</taxon>
        <taxon>Gammaproteobacteria</taxon>
        <taxon>Lysobacterales</taxon>
        <taxon>Lysobacteraceae</taxon>
        <taxon>Xylella</taxon>
    </lineage>
</organism>
<name>A0A9Q4QQF0_XYLFS</name>
<evidence type="ECO:0000313" key="3">
    <source>
        <dbReference type="Proteomes" id="UP000474061"/>
    </source>
</evidence>
<reference evidence="2" key="2">
    <citation type="journal article" date="2020" name="Appl. Environ. Microbiol.">
        <title>Multiple intercontinental introductions associated with the emergence of a plant pathogen in Europe.</title>
        <authorList>
            <person name="Landa B.B."/>
            <person name="Castillo A.I."/>
            <person name="Giampetruzzi A."/>
            <person name="Kahn A."/>
            <person name="Roman-Ecija M."/>
            <person name="Velasco-Amo M.P."/>
            <person name="Navas-Cortes J.A."/>
            <person name="Marco-Noales E."/>
            <person name="Barbe S."/>
            <person name="Moralejo E."/>
            <person name="Coletta-Filho H.D."/>
            <person name="Saldarelli P."/>
            <person name="Saponari M."/>
            <person name="Almeida R.P.P."/>
        </authorList>
    </citation>
    <scope>NUCLEOTIDE SEQUENCE</scope>
    <source>
        <strain evidence="2">XYL1981</strain>
    </source>
</reference>
<proteinExistence type="predicted"/>
<gene>
    <name evidence="2" type="ORF">FG476_00300</name>
</gene>
<dbReference type="Gene3D" id="1.10.10.10">
    <property type="entry name" value="Winged helix-like DNA-binding domain superfamily/Winged helix DNA-binding domain"/>
    <property type="match status" value="1"/>
</dbReference>
<evidence type="ECO:0000259" key="1">
    <source>
        <dbReference type="Pfam" id="PF01726"/>
    </source>
</evidence>
<evidence type="ECO:0000313" key="2">
    <source>
        <dbReference type="EMBL" id="MRU22600.1"/>
    </source>
</evidence>
<protein>
    <submittedName>
        <fullName evidence="2">Repressor LexA</fullName>
    </submittedName>
</protein>
<dbReference type="Pfam" id="PF01726">
    <property type="entry name" value="LexA_DNA_bind"/>
    <property type="match status" value="1"/>
</dbReference>
<feature type="domain" description="LexA repressor DNA-binding" evidence="1">
    <location>
        <begin position="3"/>
        <end position="46"/>
    </location>
</feature>
<sequence>MSLGDIQQAILSLITNHINADGVSPSQPEIARAFGFKGVRAVQHHL</sequence>
<reference evidence="2" key="1">
    <citation type="submission" date="2019-05" db="EMBL/GenBank/DDBJ databases">
        <authorList>
            <person name="Castillo A."/>
            <person name="Giampetruzzi A."/>
            <person name="Landa B."/>
            <person name="Saponari M."/>
            <person name="Almeida R.P.P."/>
            <person name="Moralejo E."/>
            <person name="Marco-Noales E."/>
            <person name="Velasco-Amo M.P."/>
            <person name="Roman-Ecija M."/>
            <person name="Navarro I."/>
            <person name="Monterde A."/>
            <person name="Barbe S."/>
        </authorList>
    </citation>
    <scope>NUCLEOTIDE SEQUENCE</scope>
    <source>
        <strain evidence="2">XYL1981</strain>
    </source>
</reference>
<dbReference type="GO" id="GO:0006508">
    <property type="term" value="P:proteolysis"/>
    <property type="evidence" value="ECO:0007669"/>
    <property type="project" value="InterPro"/>
</dbReference>
<dbReference type="Proteomes" id="UP000474061">
    <property type="component" value="Unassembled WGS sequence"/>
</dbReference>
<dbReference type="AlphaFoldDB" id="A0A9Q4QQF0"/>
<accession>A0A9Q4QQF0</accession>
<dbReference type="SUPFAM" id="SSF46785">
    <property type="entry name" value="Winged helix' DNA-binding domain"/>
    <property type="match status" value="1"/>
</dbReference>
<dbReference type="GO" id="GO:0004252">
    <property type="term" value="F:serine-type endopeptidase activity"/>
    <property type="evidence" value="ECO:0007669"/>
    <property type="project" value="InterPro"/>
</dbReference>
<dbReference type="EMBL" id="VDCJ01000075">
    <property type="protein sequence ID" value="MRU22600.1"/>
    <property type="molecule type" value="Genomic_DNA"/>
</dbReference>